<dbReference type="InterPro" id="IPR023213">
    <property type="entry name" value="CAT-like_dom_sf"/>
</dbReference>
<sequence>MPLCQVSQFLAQPDPAKLNKLLPCELEDSGDLLLAIQVNKFDCGGIGIGVCFSHIIMDAISIVTFMNSWAAVGRGDRCNAVLPSFNLASLFPPKDILSNFNRKVGIAKEKIVTKRFVFTDSAISALTAKYAAKPTRVEALAFDFHMEQICCCYQRIGVANTPRVYSVVQAVNLRPRMNPPLPDSYFGNLSRFAVAFPSLDTNEEGFDLVTQMREAVRKIDDNYVKKLQEGDEHLNFIKGRAENLTKGEVDSFRFTSLCHFPLYGADFGWGKPVWVTMATLPYKNLTLFMPTRYGQGVEAWINMEKNDIVKLEADKEFVTLDHFI</sequence>
<dbReference type="Proteomes" id="UP000823749">
    <property type="component" value="Chromosome 12"/>
</dbReference>
<gene>
    <name evidence="4" type="ORF">RHGRI_034223</name>
</gene>
<dbReference type="AlphaFoldDB" id="A0AAV6I2M8"/>
<evidence type="ECO:0000256" key="2">
    <source>
        <dbReference type="ARBA" id="ARBA00022679"/>
    </source>
</evidence>
<dbReference type="Gene3D" id="3.30.559.10">
    <property type="entry name" value="Chloramphenicol acetyltransferase-like domain"/>
    <property type="match status" value="2"/>
</dbReference>
<name>A0AAV6I2M8_9ERIC</name>
<evidence type="ECO:0000313" key="4">
    <source>
        <dbReference type="EMBL" id="KAG5521930.1"/>
    </source>
</evidence>
<organism evidence="4 5">
    <name type="scientific">Rhododendron griersonianum</name>
    <dbReference type="NCBI Taxonomy" id="479676"/>
    <lineage>
        <taxon>Eukaryota</taxon>
        <taxon>Viridiplantae</taxon>
        <taxon>Streptophyta</taxon>
        <taxon>Embryophyta</taxon>
        <taxon>Tracheophyta</taxon>
        <taxon>Spermatophyta</taxon>
        <taxon>Magnoliopsida</taxon>
        <taxon>eudicotyledons</taxon>
        <taxon>Gunneridae</taxon>
        <taxon>Pentapetalae</taxon>
        <taxon>asterids</taxon>
        <taxon>Ericales</taxon>
        <taxon>Ericaceae</taxon>
        <taxon>Ericoideae</taxon>
        <taxon>Rhodoreae</taxon>
        <taxon>Rhododendron</taxon>
    </lineage>
</organism>
<keyword evidence="3" id="KW-0012">Acyltransferase</keyword>
<accession>A0AAV6I2M8</accession>
<evidence type="ECO:0000256" key="3">
    <source>
        <dbReference type="ARBA" id="ARBA00023315"/>
    </source>
</evidence>
<comment type="caution">
    <text evidence="4">The sequence shown here is derived from an EMBL/GenBank/DDBJ whole genome shotgun (WGS) entry which is preliminary data.</text>
</comment>
<dbReference type="EMBL" id="JACTNZ010000012">
    <property type="protein sequence ID" value="KAG5521930.1"/>
    <property type="molecule type" value="Genomic_DNA"/>
</dbReference>
<proteinExistence type="inferred from homology"/>
<dbReference type="GO" id="GO:0016746">
    <property type="term" value="F:acyltransferase activity"/>
    <property type="evidence" value="ECO:0007669"/>
    <property type="project" value="UniProtKB-KW"/>
</dbReference>
<comment type="similarity">
    <text evidence="1">Belongs to the plant acyltransferase family.</text>
</comment>
<keyword evidence="2" id="KW-0808">Transferase</keyword>
<protein>
    <submittedName>
        <fullName evidence="4">Uncharacterized protein</fullName>
    </submittedName>
</protein>
<dbReference type="Pfam" id="PF02458">
    <property type="entry name" value="Transferase"/>
    <property type="match status" value="1"/>
</dbReference>
<dbReference type="PANTHER" id="PTHR31623">
    <property type="entry name" value="F21J9.9"/>
    <property type="match status" value="1"/>
</dbReference>
<evidence type="ECO:0000256" key="1">
    <source>
        <dbReference type="ARBA" id="ARBA00009861"/>
    </source>
</evidence>
<dbReference type="PANTHER" id="PTHR31623:SF17">
    <property type="entry name" value="F21J9.9"/>
    <property type="match status" value="1"/>
</dbReference>
<keyword evidence="5" id="KW-1185">Reference proteome</keyword>
<evidence type="ECO:0000313" key="5">
    <source>
        <dbReference type="Proteomes" id="UP000823749"/>
    </source>
</evidence>
<reference evidence="4" key="1">
    <citation type="submission" date="2020-08" db="EMBL/GenBank/DDBJ databases">
        <title>Plant Genome Project.</title>
        <authorList>
            <person name="Zhang R.-G."/>
        </authorList>
    </citation>
    <scope>NUCLEOTIDE SEQUENCE</scope>
    <source>
        <strain evidence="4">WSP0</strain>
        <tissue evidence="4">Leaf</tissue>
    </source>
</reference>